<keyword evidence="2" id="KW-0732">Signal</keyword>
<evidence type="ECO:0008006" key="5">
    <source>
        <dbReference type="Google" id="ProtNLM"/>
    </source>
</evidence>
<feature type="signal peptide" evidence="2">
    <location>
        <begin position="1"/>
        <end position="18"/>
    </location>
</feature>
<sequence length="87" mass="9799">MYPSLLFFILFYLPYCSNVDVDTYLTNLERCARQSHGSVHLTDCPHHVQQEETANNCFSRIKGCGARDASGNPTSDHFDRQSCPTAV</sequence>
<dbReference type="Proteomes" id="UP000246740">
    <property type="component" value="Unassembled WGS sequence"/>
</dbReference>
<keyword evidence="4" id="KW-1185">Reference proteome</keyword>
<gene>
    <name evidence="3" type="ORF">BCV70DRAFT_39396</name>
</gene>
<feature type="chain" id="PRO_5016362807" description="Secreted protein" evidence="2">
    <location>
        <begin position="19"/>
        <end position="87"/>
    </location>
</feature>
<evidence type="ECO:0000256" key="1">
    <source>
        <dbReference type="SAM" id="MobiDB-lite"/>
    </source>
</evidence>
<proteinExistence type="predicted"/>
<organism evidence="3 4">
    <name type="scientific">Testicularia cyperi</name>
    <dbReference type="NCBI Taxonomy" id="1882483"/>
    <lineage>
        <taxon>Eukaryota</taxon>
        <taxon>Fungi</taxon>
        <taxon>Dikarya</taxon>
        <taxon>Basidiomycota</taxon>
        <taxon>Ustilaginomycotina</taxon>
        <taxon>Ustilaginomycetes</taxon>
        <taxon>Ustilaginales</taxon>
        <taxon>Anthracoideaceae</taxon>
        <taxon>Testicularia</taxon>
    </lineage>
</organism>
<protein>
    <recommendedName>
        <fullName evidence="5">Secreted protein</fullName>
    </recommendedName>
</protein>
<evidence type="ECO:0000313" key="3">
    <source>
        <dbReference type="EMBL" id="PWY98038.1"/>
    </source>
</evidence>
<dbReference type="InParanoid" id="A0A317XKS6"/>
<evidence type="ECO:0000313" key="4">
    <source>
        <dbReference type="Proteomes" id="UP000246740"/>
    </source>
</evidence>
<dbReference type="EMBL" id="KZ819200">
    <property type="protein sequence ID" value="PWY98038.1"/>
    <property type="molecule type" value="Genomic_DNA"/>
</dbReference>
<reference evidence="3 4" key="1">
    <citation type="journal article" date="2018" name="Mol. Biol. Evol.">
        <title>Broad Genomic Sampling Reveals a Smut Pathogenic Ancestry of the Fungal Clade Ustilaginomycotina.</title>
        <authorList>
            <person name="Kijpornyongpan T."/>
            <person name="Mondo S.J."/>
            <person name="Barry K."/>
            <person name="Sandor L."/>
            <person name="Lee J."/>
            <person name="Lipzen A."/>
            <person name="Pangilinan J."/>
            <person name="LaButti K."/>
            <person name="Hainaut M."/>
            <person name="Henrissat B."/>
            <person name="Grigoriev I.V."/>
            <person name="Spatafora J.W."/>
            <person name="Aime M.C."/>
        </authorList>
    </citation>
    <scope>NUCLEOTIDE SEQUENCE [LARGE SCALE GENOMIC DNA]</scope>
    <source>
        <strain evidence="3 4">MCA 3645</strain>
    </source>
</reference>
<feature type="region of interest" description="Disordered" evidence="1">
    <location>
        <begin position="67"/>
        <end position="87"/>
    </location>
</feature>
<evidence type="ECO:0000256" key="2">
    <source>
        <dbReference type="SAM" id="SignalP"/>
    </source>
</evidence>
<dbReference type="AlphaFoldDB" id="A0A317XKS6"/>
<accession>A0A317XKS6</accession>
<name>A0A317XKS6_9BASI</name>